<dbReference type="InterPro" id="IPR010730">
    <property type="entry name" value="HET"/>
</dbReference>
<proteinExistence type="predicted"/>
<dbReference type="PANTHER" id="PTHR24148">
    <property type="entry name" value="ANKYRIN REPEAT DOMAIN-CONTAINING PROTEIN 39 HOMOLOG-RELATED"/>
    <property type="match status" value="1"/>
</dbReference>
<protein>
    <recommendedName>
        <fullName evidence="1">Heterokaryon incompatibility domain-containing protein</fullName>
    </recommendedName>
</protein>
<gene>
    <name evidence="2" type="ORF">K435DRAFT_873260</name>
</gene>
<accession>A0A4S8L001</accession>
<sequence>MDLEMRSTHAWSSLSGDCGILSLQDSPRALNFAALYKAAINPKNMSPTRLFKIDAIAIEKDSSQVDGPTEYDYGTLVEGEDTQDKPYCAVSHVWGDPAKIQQFKIKDIPWDVPIESIDKLLFILRACAKQKYEYIWLDILCIRQSKDHNDREANKDKKREMAKMNRYYLGDAIVFGSQYTTFADHWDQVRRIVDVWEEDKTVDKNIDTLKKVWEGLDDIKTLLEDQWFWRIWTLQEAVLPRRLYTSNGATMDFGFCRLIDWTYTALGNEILNGNFCEGVEYSWIHPGEGVVNDLGGWREVSQGFLCAINNDRARRAELHPLEALVITKSRKSRYEIDKLRGVYGMIDKRWHVFEETDFKRAWEATAVKYITDKPAGELPDLAPLVTMSVTKDLETPLTWGAGESERMASVVPQRKWTNKSAKLVLHLTASGICEISSYGTAAYGDGSGELWKLIGDLSEVSGDISAILSLLTRAVHHSKGLMVSNGPPKTTKDLTELTRDTVTSGANAVSSGLREVFTGWDRWIVSCTNGPLQGRAFLAWFPRKDEEEKSLTTKARLDRCSLLWSCPGHNEWAVIVELVDGLKVYRKVGIAFVDSEHPGPEVDVIVV</sequence>
<dbReference type="PANTHER" id="PTHR24148:SF64">
    <property type="entry name" value="HETEROKARYON INCOMPATIBILITY DOMAIN-CONTAINING PROTEIN"/>
    <property type="match status" value="1"/>
</dbReference>
<organism evidence="2 3">
    <name type="scientific">Dendrothele bispora (strain CBS 962.96)</name>
    <dbReference type="NCBI Taxonomy" id="1314807"/>
    <lineage>
        <taxon>Eukaryota</taxon>
        <taxon>Fungi</taxon>
        <taxon>Dikarya</taxon>
        <taxon>Basidiomycota</taxon>
        <taxon>Agaricomycotina</taxon>
        <taxon>Agaricomycetes</taxon>
        <taxon>Agaricomycetidae</taxon>
        <taxon>Agaricales</taxon>
        <taxon>Agaricales incertae sedis</taxon>
        <taxon>Dendrothele</taxon>
    </lineage>
</organism>
<dbReference type="InterPro" id="IPR052895">
    <property type="entry name" value="HetReg/Transcr_Mod"/>
</dbReference>
<dbReference type="AlphaFoldDB" id="A0A4S8L001"/>
<reference evidence="2 3" key="1">
    <citation type="journal article" date="2019" name="Nat. Ecol. Evol.">
        <title>Megaphylogeny resolves global patterns of mushroom evolution.</title>
        <authorList>
            <person name="Varga T."/>
            <person name="Krizsan K."/>
            <person name="Foldi C."/>
            <person name="Dima B."/>
            <person name="Sanchez-Garcia M."/>
            <person name="Sanchez-Ramirez S."/>
            <person name="Szollosi G.J."/>
            <person name="Szarkandi J.G."/>
            <person name="Papp V."/>
            <person name="Albert L."/>
            <person name="Andreopoulos W."/>
            <person name="Angelini C."/>
            <person name="Antonin V."/>
            <person name="Barry K.W."/>
            <person name="Bougher N.L."/>
            <person name="Buchanan P."/>
            <person name="Buyck B."/>
            <person name="Bense V."/>
            <person name="Catcheside P."/>
            <person name="Chovatia M."/>
            <person name="Cooper J."/>
            <person name="Damon W."/>
            <person name="Desjardin D."/>
            <person name="Finy P."/>
            <person name="Geml J."/>
            <person name="Haridas S."/>
            <person name="Hughes K."/>
            <person name="Justo A."/>
            <person name="Karasinski D."/>
            <person name="Kautmanova I."/>
            <person name="Kiss B."/>
            <person name="Kocsube S."/>
            <person name="Kotiranta H."/>
            <person name="LaButti K.M."/>
            <person name="Lechner B.E."/>
            <person name="Liimatainen K."/>
            <person name="Lipzen A."/>
            <person name="Lukacs Z."/>
            <person name="Mihaltcheva S."/>
            <person name="Morgado L.N."/>
            <person name="Niskanen T."/>
            <person name="Noordeloos M.E."/>
            <person name="Ohm R.A."/>
            <person name="Ortiz-Santana B."/>
            <person name="Ovrebo C."/>
            <person name="Racz N."/>
            <person name="Riley R."/>
            <person name="Savchenko A."/>
            <person name="Shiryaev A."/>
            <person name="Soop K."/>
            <person name="Spirin V."/>
            <person name="Szebenyi C."/>
            <person name="Tomsovsky M."/>
            <person name="Tulloss R.E."/>
            <person name="Uehling J."/>
            <person name="Grigoriev I.V."/>
            <person name="Vagvolgyi C."/>
            <person name="Papp T."/>
            <person name="Martin F.M."/>
            <person name="Miettinen O."/>
            <person name="Hibbett D.S."/>
            <person name="Nagy L.G."/>
        </authorList>
    </citation>
    <scope>NUCLEOTIDE SEQUENCE [LARGE SCALE GENOMIC DNA]</scope>
    <source>
        <strain evidence="2 3">CBS 962.96</strain>
    </source>
</reference>
<name>A0A4S8L001_DENBC</name>
<feature type="domain" description="Heterokaryon incompatibility" evidence="1">
    <location>
        <begin position="87"/>
        <end position="236"/>
    </location>
</feature>
<keyword evidence="3" id="KW-1185">Reference proteome</keyword>
<dbReference type="EMBL" id="ML179802">
    <property type="protein sequence ID" value="THU81523.1"/>
    <property type="molecule type" value="Genomic_DNA"/>
</dbReference>
<evidence type="ECO:0000313" key="3">
    <source>
        <dbReference type="Proteomes" id="UP000297245"/>
    </source>
</evidence>
<evidence type="ECO:0000313" key="2">
    <source>
        <dbReference type="EMBL" id="THU81523.1"/>
    </source>
</evidence>
<dbReference type="Proteomes" id="UP000297245">
    <property type="component" value="Unassembled WGS sequence"/>
</dbReference>
<evidence type="ECO:0000259" key="1">
    <source>
        <dbReference type="Pfam" id="PF06985"/>
    </source>
</evidence>
<dbReference type="OrthoDB" id="2747207at2759"/>
<dbReference type="Pfam" id="PF06985">
    <property type="entry name" value="HET"/>
    <property type="match status" value="1"/>
</dbReference>